<proteinExistence type="predicted"/>
<keyword evidence="1" id="KW-0812">Transmembrane</keyword>
<dbReference type="Pfam" id="PF24960">
    <property type="entry name" value="BB0158"/>
    <property type="match status" value="1"/>
</dbReference>
<accession>A0A1L8Z9X9</accession>
<evidence type="ECO:0000256" key="1">
    <source>
        <dbReference type="SAM" id="Phobius"/>
    </source>
</evidence>
<feature type="domain" description="Outer surface lipoprotein BB0158" evidence="2">
    <location>
        <begin position="81"/>
        <end position="271"/>
    </location>
</feature>
<geneLocation type="plasmid" evidence="3">
    <name>unnamed</name>
</geneLocation>
<dbReference type="NCBIfam" id="NF033723">
    <property type="entry name" value="S2_P23"/>
    <property type="match status" value="1"/>
</dbReference>
<dbReference type="PROSITE" id="PS51257">
    <property type="entry name" value="PROKAR_LIPOPROTEIN"/>
    <property type="match status" value="1"/>
</dbReference>
<reference evidence="3" key="1">
    <citation type="journal article" date="2015" name="Microbiology">
        <title>Similarities in murine infection and immune response to Borrelia bissettii and Borrelia burgdorferi sensu stricto.</title>
        <authorList>
            <person name="Leydet B.F.Jr."/>
            <person name="Liang F.T."/>
        </authorList>
    </citation>
    <scope>NUCLEOTIDE SEQUENCE [LARGE SCALE GENOMIC DNA]</scope>
    <source>
        <strain evidence="3">CO275</strain>
        <plasmid evidence="3">unnamed</plasmid>
    </source>
</reference>
<organism evidence="3">
    <name type="scientific">Borrelia bissettiae</name>
    <name type="common">Borreliella bissettiae</name>
    <dbReference type="NCBI Taxonomy" id="64897"/>
    <lineage>
        <taxon>Bacteria</taxon>
        <taxon>Pseudomonadati</taxon>
        <taxon>Spirochaetota</taxon>
        <taxon>Spirochaetia</taxon>
        <taxon>Spirochaetales</taxon>
        <taxon>Borreliaceae</taxon>
        <taxon>Borreliella</taxon>
    </lineage>
</organism>
<dbReference type="OrthoDB" id="352659at2"/>
<reference evidence="3" key="2">
    <citation type="submission" date="2015-07" db="EMBL/GenBank/DDBJ databases">
        <authorList>
            <person name="Noorani M."/>
        </authorList>
    </citation>
    <scope>NUCLEOTIDE SEQUENCE</scope>
    <source>
        <strain evidence="3">CO275</strain>
        <plasmid evidence="3">unnamed</plasmid>
    </source>
</reference>
<name>A0A1L8Z9X9_BORBI</name>
<comment type="caution">
    <text evidence="3">The sequence shown here is derived from an EMBL/GenBank/DDBJ whole genome shotgun (WGS) entry which is preliminary data.</text>
</comment>
<dbReference type="AlphaFoldDB" id="A0A1L8Z9X9"/>
<sequence>MKKDRRILNIFLYVPLFYSCFFTPPKSSKINSIKTEVFDFKIEEDITKHNKTLIKESNKNICLTFKEPELNEIKEGEVFEILASGYVTWAKSGSLRAIKDKNNNLIEDLGELKYSYIFSPIRFKTYSLFSFNTNYSINDNNYTIFGQKVPIAKIIAFESTVEFEKKYEVKSLKLNSEESNIDFEQNRTGFAKINFKETSKEPQYIYSYNFGVFDNSLADYFKLFYKKSQCNYMPAYLTIKDKQTNKDKTYEIILNLKLFNDAIRLLFDKYSNLSKEKLKLFIDE</sequence>
<gene>
    <name evidence="3" type="ORF">ER70_08155</name>
</gene>
<feature type="transmembrane region" description="Helical" evidence="1">
    <location>
        <begin position="7"/>
        <end position="24"/>
    </location>
</feature>
<keyword evidence="1" id="KW-0472">Membrane</keyword>
<keyword evidence="3" id="KW-0614">Plasmid</keyword>
<keyword evidence="1" id="KW-1133">Transmembrane helix</keyword>
<evidence type="ECO:0000259" key="2">
    <source>
        <dbReference type="Pfam" id="PF24960"/>
    </source>
</evidence>
<dbReference type="EMBL" id="JNBW01000478">
    <property type="protein sequence ID" value="OJH14542.1"/>
    <property type="molecule type" value="Genomic_DNA"/>
</dbReference>
<evidence type="ECO:0000313" key="3">
    <source>
        <dbReference type="EMBL" id="OJH14542.1"/>
    </source>
</evidence>
<dbReference type="InterPro" id="IPR056668">
    <property type="entry name" value="BB0158-like"/>
</dbReference>
<protein>
    <recommendedName>
        <fullName evidence="2">Outer surface lipoprotein BB0158 domain-containing protein</fullName>
    </recommendedName>
</protein>